<comment type="caution">
    <text evidence="11">The sequence shown here is derived from an EMBL/GenBank/DDBJ whole genome shotgun (WGS) entry which is preliminary data.</text>
</comment>
<evidence type="ECO:0000256" key="3">
    <source>
        <dbReference type="ARBA" id="ARBA00016337"/>
    </source>
</evidence>
<evidence type="ECO:0000256" key="6">
    <source>
        <dbReference type="ARBA" id="ARBA00022723"/>
    </source>
</evidence>
<keyword evidence="7" id="KW-0274">FAD</keyword>
<keyword evidence="6" id="KW-0479">Metal-binding</keyword>
<keyword evidence="5 11" id="KW-0808">Transferase</keyword>
<dbReference type="AlphaFoldDB" id="A0A645AZ16"/>
<dbReference type="Pfam" id="PF02424">
    <property type="entry name" value="ApbE"/>
    <property type="match status" value="1"/>
</dbReference>
<protein>
    <recommendedName>
        <fullName evidence="3">FAD:protein FMN transferase</fullName>
        <ecNumber evidence="2">2.7.1.180</ecNumber>
    </recommendedName>
    <alternativeName>
        <fullName evidence="9">Flavin transferase</fullName>
    </alternativeName>
</protein>
<keyword evidence="8" id="KW-0460">Magnesium</keyword>
<evidence type="ECO:0000256" key="4">
    <source>
        <dbReference type="ARBA" id="ARBA00022630"/>
    </source>
</evidence>
<dbReference type="EC" id="2.7.1.180" evidence="2"/>
<gene>
    <name evidence="11" type="primary">apbE_32</name>
    <name evidence="11" type="ORF">SDC9_102944</name>
</gene>
<dbReference type="PANTHER" id="PTHR30040">
    <property type="entry name" value="THIAMINE BIOSYNTHESIS LIPOPROTEIN APBE"/>
    <property type="match status" value="1"/>
</dbReference>
<dbReference type="PIRSF" id="PIRSF006268">
    <property type="entry name" value="ApbE"/>
    <property type="match status" value="1"/>
</dbReference>
<evidence type="ECO:0000256" key="2">
    <source>
        <dbReference type="ARBA" id="ARBA00011955"/>
    </source>
</evidence>
<evidence type="ECO:0000256" key="7">
    <source>
        <dbReference type="ARBA" id="ARBA00022827"/>
    </source>
</evidence>
<evidence type="ECO:0000256" key="5">
    <source>
        <dbReference type="ARBA" id="ARBA00022679"/>
    </source>
</evidence>
<comment type="cofactor">
    <cofactor evidence="1">
        <name>Mg(2+)</name>
        <dbReference type="ChEBI" id="CHEBI:18420"/>
    </cofactor>
</comment>
<dbReference type="InterPro" id="IPR024932">
    <property type="entry name" value="ApbE"/>
</dbReference>
<dbReference type="PANTHER" id="PTHR30040:SF2">
    <property type="entry name" value="FAD:PROTEIN FMN TRANSFERASE"/>
    <property type="match status" value="1"/>
</dbReference>
<accession>A0A645AZ16</accession>
<evidence type="ECO:0000256" key="1">
    <source>
        <dbReference type="ARBA" id="ARBA00001946"/>
    </source>
</evidence>
<comment type="catalytic activity">
    <reaction evidence="10">
        <text>L-threonyl-[protein] + FAD = FMN-L-threonyl-[protein] + AMP + H(+)</text>
        <dbReference type="Rhea" id="RHEA:36847"/>
        <dbReference type="Rhea" id="RHEA-COMP:11060"/>
        <dbReference type="Rhea" id="RHEA-COMP:11061"/>
        <dbReference type="ChEBI" id="CHEBI:15378"/>
        <dbReference type="ChEBI" id="CHEBI:30013"/>
        <dbReference type="ChEBI" id="CHEBI:57692"/>
        <dbReference type="ChEBI" id="CHEBI:74257"/>
        <dbReference type="ChEBI" id="CHEBI:456215"/>
        <dbReference type="EC" id="2.7.1.180"/>
    </reaction>
</comment>
<keyword evidence="4" id="KW-0285">Flavoprotein</keyword>
<evidence type="ECO:0000256" key="9">
    <source>
        <dbReference type="ARBA" id="ARBA00031306"/>
    </source>
</evidence>
<evidence type="ECO:0000256" key="10">
    <source>
        <dbReference type="ARBA" id="ARBA00048540"/>
    </source>
</evidence>
<dbReference type="GO" id="GO:0016740">
    <property type="term" value="F:transferase activity"/>
    <property type="evidence" value="ECO:0007669"/>
    <property type="project" value="UniProtKB-KW"/>
</dbReference>
<evidence type="ECO:0000313" key="11">
    <source>
        <dbReference type="EMBL" id="MPM56143.1"/>
    </source>
</evidence>
<name>A0A645AZ16_9ZZZZ</name>
<dbReference type="Gene3D" id="3.10.520.10">
    <property type="entry name" value="ApbE-like domains"/>
    <property type="match status" value="1"/>
</dbReference>
<evidence type="ECO:0000256" key="8">
    <source>
        <dbReference type="ARBA" id="ARBA00022842"/>
    </source>
</evidence>
<dbReference type="EMBL" id="VSSQ01015608">
    <property type="protein sequence ID" value="MPM56143.1"/>
    <property type="molecule type" value="Genomic_DNA"/>
</dbReference>
<reference evidence="11" key="1">
    <citation type="submission" date="2019-08" db="EMBL/GenBank/DDBJ databases">
        <authorList>
            <person name="Kucharzyk K."/>
            <person name="Murdoch R.W."/>
            <person name="Higgins S."/>
            <person name="Loffler F."/>
        </authorList>
    </citation>
    <scope>NUCLEOTIDE SEQUENCE</scope>
</reference>
<dbReference type="GO" id="GO:0046872">
    <property type="term" value="F:metal ion binding"/>
    <property type="evidence" value="ECO:0007669"/>
    <property type="project" value="UniProtKB-KW"/>
</dbReference>
<organism evidence="11">
    <name type="scientific">bioreactor metagenome</name>
    <dbReference type="NCBI Taxonomy" id="1076179"/>
    <lineage>
        <taxon>unclassified sequences</taxon>
        <taxon>metagenomes</taxon>
        <taxon>ecological metagenomes</taxon>
    </lineage>
</organism>
<sequence length="355" mass="39025">MNVGGLGLLFYKKNWLLFILTITIWLSGCQMKTQPVVSVEHTGFAFGGLIQYTLIGSQEQCEKAFQEMNLMFQKLDAEFSANSDTSILSQVNATAATSPVPISKTMLDLLLISQDLAQKSNLALNPVIGPLVKLWSIGFETARVPAPEEITAVLNLLQITGLRLDSAAVTVAFETQGMALDLGSIVKGYAAKEALRVCQEHQLKGALISVNGNVAVYGSRSNGESWNIGIVDPRSNGNGVVGSITWKDSTIATSGDYERYFEQDGKRYHHLLDSSTGYPAESEWISVSIFSAEGALADALSTTVFVLGKEKGLKFLEQYEDIDFLLIDHELKMWASPNIRERFQVRNDSYHWGLK</sequence>
<proteinExistence type="predicted"/>
<dbReference type="InterPro" id="IPR003374">
    <property type="entry name" value="ApbE-like_sf"/>
</dbReference>
<dbReference type="SUPFAM" id="SSF143631">
    <property type="entry name" value="ApbE-like"/>
    <property type="match status" value="1"/>
</dbReference>